<evidence type="ECO:0000313" key="3">
    <source>
        <dbReference type="Proteomes" id="UP000239874"/>
    </source>
</evidence>
<accession>A0A2S6AUF6</accession>
<evidence type="ECO:0000256" key="1">
    <source>
        <dbReference type="SAM" id="MobiDB-lite"/>
    </source>
</evidence>
<proteinExistence type="predicted"/>
<evidence type="ECO:0000313" key="2">
    <source>
        <dbReference type="EMBL" id="PPJ38885.1"/>
    </source>
</evidence>
<name>A0A2S6AUF6_9NOCA</name>
<feature type="compositionally biased region" description="Basic and acidic residues" evidence="1">
    <location>
        <begin position="16"/>
        <end position="39"/>
    </location>
</feature>
<protein>
    <submittedName>
        <fullName evidence="2">Uncharacterized protein</fullName>
    </submittedName>
</protein>
<gene>
    <name evidence="2" type="ORF">C5E45_08565</name>
</gene>
<feature type="region of interest" description="Disordered" evidence="1">
    <location>
        <begin position="1"/>
        <end position="63"/>
    </location>
</feature>
<comment type="caution">
    <text evidence="2">The sequence shown here is derived from an EMBL/GenBank/DDBJ whole genome shotgun (WGS) entry which is preliminary data.</text>
</comment>
<organism evidence="2 3">
    <name type="scientific">Nocardia nova</name>
    <dbReference type="NCBI Taxonomy" id="37330"/>
    <lineage>
        <taxon>Bacteria</taxon>
        <taxon>Bacillati</taxon>
        <taxon>Actinomycetota</taxon>
        <taxon>Actinomycetes</taxon>
        <taxon>Mycobacteriales</taxon>
        <taxon>Nocardiaceae</taxon>
        <taxon>Nocardia</taxon>
    </lineage>
</organism>
<dbReference type="AlphaFoldDB" id="A0A2S6AUF6"/>
<reference evidence="2 3" key="1">
    <citation type="submission" date="2018-02" db="EMBL/GenBank/DDBJ databases">
        <title>8 Nocardia nova and 1 Nocardia cyriacigeorgica strain used for evolution to TMP-SMX.</title>
        <authorList>
            <person name="Mehta H."/>
            <person name="Weng J."/>
            <person name="Shamoo Y."/>
        </authorList>
    </citation>
    <scope>NUCLEOTIDE SEQUENCE [LARGE SCALE GENOMIC DNA]</scope>
    <source>
        <strain evidence="2 3">MDA3139</strain>
    </source>
</reference>
<sequence length="63" mass="6459">MAAAELNGTASGTGHGEFRSRRGDLGETSATERDGRHPIADGQSGDLGTQFAHNPGRWGHAGA</sequence>
<dbReference type="Proteomes" id="UP000239874">
    <property type="component" value="Unassembled WGS sequence"/>
</dbReference>
<dbReference type="EMBL" id="PSZC01000004">
    <property type="protein sequence ID" value="PPJ38885.1"/>
    <property type="molecule type" value="Genomic_DNA"/>
</dbReference>